<dbReference type="EMBL" id="CDMY01000646">
    <property type="protein sequence ID" value="CEM27935.1"/>
    <property type="molecule type" value="Genomic_DNA"/>
</dbReference>
<proteinExistence type="predicted"/>
<evidence type="ECO:0000313" key="3">
    <source>
        <dbReference type="Proteomes" id="UP000041254"/>
    </source>
</evidence>
<reference evidence="2 3" key="1">
    <citation type="submission" date="2014-11" db="EMBL/GenBank/DDBJ databases">
        <authorList>
            <person name="Zhu J."/>
            <person name="Qi W."/>
            <person name="Song R."/>
        </authorList>
    </citation>
    <scope>NUCLEOTIDE SEQUENCE [LARGE SCALE GENOMIC DNA]</scope>
</reference>
<gene>
    <name evidence="2" type="ORF">Vbra_17579</name>
</gene>
<dbReference type="Proteomes" id="UP000041254">
    <property type="component" value="Unassembled WGS sequence"/>
</dbReference>
<accession>A0A0G4GFE4</accession>
<name>A0A0G4GFE4_VITBC</name>
<keyword evidence="3" id="KW-1185">Reference proteome</keyword>
<protein>
    <submittedName>
        <fullName evidence="2">Uncharacterized protein</fullName>
    </submittedName>
</protein>
<organism evidence="2 3">
    <name type="scientific">Vitrella brassicaformis (strain CCMP3155)</name>
    <dbReference type="NCBI Taxonomy" id="1169540"/>
    <lineage>
        <taxon>Eukaryota</taxon>
        <taxon>Sar</taxon>
        <taxon>Alveolata</taxon>
        <taxon>Colpodellida</taxon>
        <taxon>Vitrellaceae</taxon>
        <taxon>Vitrella</taxon>
    </lineage>
</organism>
<dbReference type="AlphaFoldDB" id="A0A0G4GFE4"/>
<dbReference type="VEuPathDB" id="CryptoDB:Vbra_17579"/>
<dbReference type="OrthoDB" id="125347at2759"/>
<evidence type="ECO:0000313" key="2">
    <source>
        <dbReference type="EMBL" id="CEM27935.1"/>
    </source>
</evidence>
<sequence length="265" mass="30864">MWDCEFHDDPTGAEEHHYRWHHFNDTHTQVPGDFDASAAGEWMTQQSHHNDVWERHAGALAVSYLPYGGGHHSSGHPIADPSMQQQTPQYPRTHYGFPPYQMHPNVMWPPPEPSARDRGESLPPLRHSPRRRAPQSSQQVPTERAGEVTIGERLRLVEEFERRKKFGERITISRFEREKGLKPGQFKQWRHKLKKQPAPGKKAIDTNKKRNRQPKYHQIEDVMQQWMANHADPMSVPPKAIRVRRQWLLGEPQLDQGLRCGVSKM</sequence>
<evidence type="ECO:0000256" key="1">
    <source>
        <dbReference type="SAM" id="MobiDB-lite"/>
    </source>
</evidence>
<dbReference type="InParanoid" id="A0A0G4GFE4"/>
<feature type="region of interest" description="Disordered" evidence="1">
    <location>
        <begin position="193"/>
        <end position="213"/>
    </location>
</feature>
<dbReference type="PhylomeDB" id="A0A0G4GFE4"/>
<feature type="region of interest" description="Disordered" evidence="1">
    <location>
        <begin position="106"/>
        <end position="147"/>
    </location>
</feature>